<name>A0A8J3R385_9ACTN</name>
<dbReference type="AlphaFoldDB" id="A0A8J3R385"/>
<feature type="region of interest" description="Disordered" evidence="1">
    <location>
        <begin position="34"/>
        <end position="66"/>
    </location>
</feature>
<organism evidence="2 3">
    <name type="scientific">Rugosimonospora africana</name>
    <dbReference type="NCBI Taxonomy" id="556532"/>
    <lineage>
        <taxon>Bacteria</taxon>
        <taxon>Bacillati</taxon>
        <taxon>Actinomycetota</taxon>
        <taxon>Actinomycetes</taxon>
        <taxon>Micromonosporales</taxon>
        <taxon>Micromonosporaceae</taxon>
        <taxon>Rugosimonospora</taxon>
    </lineage>
</organism>
<comment type="caution">
    <text evidence="2">The sequence shown here is derived from an EMBL/GenBank/DDBJ whole genome shotgun (WGS) entry which is preliminary data.</text>
</comment>
<evidence type="ECO:0000313" key="2">
    <source>
        <dbReference type="EMBL" id="GIH21573.1"/>
    </source>
</evidence>
<evidence type="ECO:0000256" key="1">
    <source>
        <dbReference type="SAM" id="MobiDB-lite"/>
    </source>
</evidence>
<proteinExistence type="predicted"/>
<dbReference type="RefSeq" id="WP_203924947.1">
    <property type="nucleotide sequence ID" value="NZ_BONZ01000141.1"/>
</dbReference>
<dbReference type="Proteomes" id="UP000642748">
    <property type="component" value="Unassembled WGS sequence"/>
</dbReference>
<sequence length="66" mass="7242">MSTKTTHTRAGVNCSAPTCLRLIQRIMGAQLKLHHQQNYDPDHASGAQDCSPWTPALREAPSSARQ</sequence>
<dbReference type="EMBL" id="BONZ01000141">
    <property type="protein sequence ID" value="GIH21573.1"/>
    <property type="molecule type" value="Genomic_DNA"/>
</dbReference>
<protein>
    <submittedName>
        <fullName evidence="2">Uncharacterized protein</fullName>
    </submittedName>
</protein>
<evidence type="ECO:0000313" key="3">
    <source>
        <dbReference type="Proteomes" id="UP000642748"/>
    </source>
</evidence>
<keyword evidence="3" id="KW-1185">Reference proteome</keyword>
<accession>A0A8J3R385</accession>
<gene>
    <name evidence="2" type="ORF">Raf01_97450</name>
</gene>
<reference evidence="2" key="1">
    <citation type="submission" date="2021-01" db="EMBL/GenBank/DDBJ databases">
        <title>Whole genome shotgun sequence of Rugosimonospora africana NBRC 104875.</title>
        <authorList>
            <person name="Komaki H."/>
            <person name="Tamura T."/>
        </authorList>
    </citation>
    <scope>NUCLEOTIDE SEQUENCE</scope>
    <source>
        <strain evidence="2">NBRC 104875</strain>
    </source>
</reference>